<dbReference type="EMBL" id="CYKH01000303">
    <property type="protein sequence ID" value="CUF33860.1"/>
    <property type="molecule type" value="Genomic_DNA"/>
</dbReference>
<protein>
    <submittedName>
        <fullName evidence="2">Uncharacterized protein</fullName>
    </submittedName>
</protein>
<accession>A0A0S4IRA8</accession>
<name>A0A0S4IRA8_BODSA</name>
<gene>
    <name evidence="2" type="ORF">BSAL_61525</name>
</gene>
<feature type="compositionally biased region" description="Basic and acidic residues" evidence="1">
    <location>
        <begin position="277"/>
        <end position="289"/>
    </location>
</feature>
<reference evidence="3" key="1">
    <citation type="submission" date="2015-09" db="EMBL/GenBank/DDBJ databases">
        <authorList>
            <consortium name="Pathogen Informatics"/>
        </authorList>
    </citation>
    <scope>NUCLEOTIDE SEQUENCE [LARGE SCALE GENOMIC DNA]</scope>
    <source>
        <strain evidence="3">Lake Konstanz</strain>
    </source>
</reference>
<feature type="region of interest" description="Disordered" evidence="1">
    <location>
        <begin position="260"/>
        <end position="316"/>
    </location>
</feature>
<dbReference type="VEuPathDB" id="TriTrypDB:BSAL_61525"/>
<proteinExistence type="predicted"/>
<sequence>MFLISNGLLLILHETDFRKKANYIALSLAYMPRHHVYQLFFFPKLEDLRSVDIISIMGSVEATRDSSINSEWHEGTISRSAISALLRSDAFVPLWLHIATYSTPKAMCSLEGLTKPLREALMSQSKSGGSSIQRYWHARCYVLRWCDDHHIPCALAVAPEDDRKRRLLQYPLSKTEVKKCWKKEYKEEYEAFLRRNLRGVGVVNREAVREVPVTLLSAVIAPVVVPLSSPVVDLDDDQFAQMCIDGGLSTDHFTTAHGSNGMVAKTLPTKSAADPDEPTRREYRKDKSLGKRKGKHGRGQVAVWETWVQHDHDEDE</sequence>
<dbReference type="AlphaFoldDB" id="A0A0S4IRA8"/>
<dbReference type="Proteomes" id="UP000051952">
    <property type="component" value="Unassembled WGS sequence"/>
</dbReference>
<keyword evidence="3" id="KW-1185">Reference proteome</keyword>
<evidence type="ECO:0000256" key="1">
    <source>
        <dbReference type="SAM" id="MobiDB-lite"/>
    </source>
</evidence>
<organism evidence="2 3">
    <name type="scientific">Bodo saltans</name>
    <name type="common">Flagellated protozoan</name>
    <dbReference type="NCBI Taxonomy" id="75058"/>
    <lineage>
        <taxon>Eukaryota</taxon>
        <taxon>Discoba</taxon>
        <taxon>Euglenozoa</taxon>
        <taxon>Kinetoplastea</taxon>
        <taxon>Metakinetoplastina</taxon>
        <taxon>Eubodonida</taxon>
        <taxon>Bodonidae</taxon>
        <taxon>Bodo</taxon>
    </lineage>
</organism>
<evidence type="ECO:0000313" key="2">
    <source>
        <dbReference type="EMBL" id="CUF33860.1"/>
    </source>
</evidence>
<evidence type="ECO:0000313" key="3">
    <source>
        <dbReference type="Proteomes" id="UP000051952"/>
    </source>
</evidence>